<accession>A0ABN8WS17</accession>
<evidence type="ECO:0000313" key="2">
    <source>
        <dbReference type="EMBL" id="CAI4053184.1"/>
    </source>
</evidence>
<name>A0ABN8WS17_SACUV</name>
<sequence>MQRTSIYAHHSSATKKSSIQRLSATDVSIKEEKEPCELHEKLLCLECQELMQEKMNRALKRSVSYNAVNSSKRRSSVHNINRSLSLSSCYSAGSNKATQLNNESFNEFICYLSGEEYYSRVNSLWEHLPNETKDMFVARALAKKKAIMNQDLSHNDIDLLQSDNIPTSATWRSKCRNTKSADSHFRESSNDNNINDQVGHLYNHVLAGNEKKALLAENLSLEEQAPSNPKEQDTSVEHMPFASELHATDAQYLHEVKLWRDRQEITEKIKELTTLIEKFERYTVSPTTTKPSSGTKDSTHTGTGFSDRDLPQREVLKHIEVTQRPTEVRDSIGSPVDPERSSQSQKRCNIIDRIARGSKKFVRSFKRKKRPAHLDIYRKPNPNLRVLVDPKNLQKISRE</sequence>
<reference evidence="2" key="1">
    <citation type="submission" date="2022-10" db="EMBL/GenBank/DDBJ databases">
        <authorList>
            <person name="Byrne P K."/>
        </authorList>
    </citation>
    <scope>NUCLEOTIDE SEQUENCE</scope>
    <source>
        <strain evidence="2">ZP964</strain>
    </source>
</reference>
<gene>
    <name evidence="2" type="primary">SUVZ15G2310</name>
    <name evidence="2" type="ORF">SUVZ_15G2310</name>
</gene>
<keyword evidence="3" id="KW-1185">Reference proteome</keyword>
<dbReference type="Proteomes" id="UP001162085">
    <property type="component" value="Chromosome 15"/>
</dbReference>
<evidence type="ECO:0000256" key="1">
    <source>
        <dbReference type="SAM" id="MobiDB-lite"/>
    </source>
</evidence>
<feature type="region of interest" description="Disordered" evidence="1">
    <location>
        <begin position="285"/>
        <end position="308"/>
    </location>
</feature>
<feature type="compositionally biased region" description="Low complexity" evidence="1">
    <location>
        <begin position="285"/>
        <end position="296"/>
    </location>
</feature>
<dbReference type="EMBL" id="OX365942">
    <property type="protein sequence ID" value="CAI4053184.1"/>
    <property type="molecule type" value="Genomic_DNA"/>
</dbReference>
<organism evidence="2 3">
    <name type="scientific">Saccharomyces uvarum</name>
    <name type="common">Yeast</name>
    <name type="synonym">Saccharomyces bayanus var. uvarum</name>
    <dbReference type="NCBI Taxonomy" id="230603"/>
    <lineage>
        <taxon>Eukaryota</taxon>
        <taxon>Fungi</taxon>
        <taxon>Dikarya</taxon>
        <taxon>Ascomycota</taxon>
        <taxon>Saccharomycotina</taxon>
        <taxon>Saccharomycetes</taxon>
        <taxon>Saccharomycetales</taxon>
        <taxon>Saccharomycetaceae</taxon>
        <taxon>Saccharomyces</taxon>
    </lineage>
</organism>
<protein>
    <submittedName>
        <fullName evidence="2">Uncharacterized protein</fullName>
    </submittedName>
</protein>
<feature type="region of interest" description="Disordered" evidence="1">
    <location>
        <begin position="324"/>
        <end position="346"/>
    </location>
</feature>
<evidence type="ECO:0000313" key="3">
    <source>
        <dbReference type="Proteomes" id="UP001162085"/>
    </source>
</evidence>
<proteinExistence type="predicted"/>